<dbReference type="SUPFAM" id="SSF143120">
    <property type="entry name" value="YefM-like"/>
    <property type="match status" value="1"/>
</dbReference>
<dbReference type="RefSeq" id="WP_346101428.1">
    <property type="nucleotide sequence ID" value="NZ_BAAAMU010000003.1"/>
</dbReference>
<comment type="caution">
    <text evidence="2">The sequence shown here is derived from an EMBL/GenBank/DDBJ whole genome shotgun (WGS) entry which is preliminary data.</text>
</comment>
<organism evidence="2 3">
    <name type="scientific">Nonomuraea maheshkhaliensis</name>
    <dbReference type="NCBI Taxonomy" id="419590"/>
    <lineage>
        <taxon>Bacteria</taxon>
        <taxon>Bacillati</taxon>
        <taxon>Actinomycetota</taxon>
        <taxon>Actinomycetes</taxon>
        <taxon>Streptosporangiales</taxon>
        <taxon>Streptosporangiaceae</taxon>
        <taxon>Nonomuraea</taxon>
    </lineage>
</organism>
<evidence type="ECO:0000313" key="2">
    <source>
        <dbReference type="EMBL" id="GAA1613855.1"/>
    </source>
</evidence>
<name>A0ABP4QL82_9ACTN</name>
<proteinExistence type="inferred from homology"/>
<accession>A0ABP4QL82</accession>
<keyword evidence="3" id="KW-1185">Reference proteome</keyword>
<protein>
    <recommendedName>
        <fullName evidence="4">Type II toxin-antitoxin system Phd/YefM family antitoxin</fullName>
    </recommendedName>
</protein>
<evidence type="ECO:0008006" key="4">
    <source>
        <dbReference type="Google" id="ProtNLM"/>
    </source>
</evidence>
<comment type="similarity">
    <text evidence="1">Belongs to the phD/YefM antitoxin family.</text>
</comment>
<evidence type="ECO:0000256" key="1">
    <source>
        <dbReference type="ARBA" id="ARBA00009981"/>
    </source>
</evidence>
<dbReference type="InterPro" id="IPR036165">
    <property type="entry name" value="YefM-like_sf"/>
</dbReference>
<dbReference type="EMBL" id="BAAAMU010000003">
    <property type="protein sequence ID" value="GAA1613855.1"/>
    <property type="molecule type" value="Genomic_DNA"/>
</dbReference>
<sequence>MTEHALPPGDDHEIVQRGDDLAVVVPMEEYQKLRVTYAWHNSPGRVATTPETFLAVSGLSESEQQVLRERYGLGNGPA</sequence>
<reference evidence="3" key="1">
    <citation type="journal article" date="2019" name="Int. J. Syst. Evol. Microbiol.">
        <title>The Global Catalogue of Microorganisms (GCM) 10K type strain sequencing project: providing services to taxonomists for standard genome sequencing and annotation.</title>
        <authorList>
            <consortium name="The Broad Institute Genomics Platform"/>
            <consortium name="The Broad Institute Genome Sequencing Center for Infectious Disease"/>
            <person name="Wu L."/>
            <person name="Ma J."/>
        </authorList>
    </citation>
    <scope>NUCLEOTIDE SEQUENCE [LARGE SCALE GENOMIC DNA]</scope>
    <source>
        <strain evidence="3">JCM 13929</strain>
    </source>
</reference>
<dbReference type="Proteomes" id="UP001500064">
    <property type="component" value="Unassembled WGS sequence"/>
</dbReference>
<evidence type="ECO:0000313" key="3">
    <source>
        <dbReference type="Proteomes" id="UP001500064"/>
    </source>
</evidence>
<gene>
    <name evidence="2" type="ORF">GCM10009733_007480</name>
</gene>